<keyword evidence="2" id="KW-0285">Flavoprotein</keyword>
<evidence type="ECO:0000313" key="7">
    <source>
        <dbReference type="Proteomes" id="UP000639403"/>
    </source>
</evidence>
<evidence type="ECO:0000256" key="2">
    <source>
        <dbReference type="ARBA" id="ARBA00022630"/>
    </source>
</evidence>
<dbReference type="InterPro" id="IPR036188">
    <property type="entry name" value="FAD/NAD-bd_sf"/>
</dbReference>
<dbReference type="GO" id="GO:0016709">
    <property type="term" value="F:oxidoreductase activity, acting on paired donors, with incorporation or reduction of molecular oxygen, NAD(P)H as one donor, and incorporation of one atom of oxygen"/>
    <property type="evidence" value="ECO:0007669"/>
    <property type="project" value="UniProtKB-ARBA"/>
</dbReference>
<protein>
    <recommendedName>
        <fullName evidence="5">FAD-binding domain-containing protein</fullName>
    </recommendedName>
</protein>
<keyword evidence="3" id="KW-0274">FAD</keyword>
<dbReference type="PRINTS" id="PR00420">
    <property type="entry name" value="RNGMNOXGNASE"/>
</dbReference>
<dbReference type="AlphaFoldDB" id="A0A8H7TYL7"/>
<evidence type="ECO:0000256" key="1">
    <source>
        <dbReference type="ARBA" id="ARBA00001974"/>
    </source>
</evidence>
<comment type="caution">
    <text evidence="6">The sequence shown here is derived from an EMBL/GenBank/DDBJ whole genome shotgun (WGS) entry which is preliminary data.</text>
</comment>
<keyword evidence="4" id="KW-0560">Oxidoreductase</keyword>
<gene>
    <name evidence="6" type="ORF">IEO21_09271</name>
</gene>
<dbReference type="SUPFAM" id="SSF51905">
    <property type="entry name" value="FAD/NAD(P)-binding domain"/>
    <property type="match status" value="1"/>
</dbReference>
<comment type="cofactor">
    <cofactor evidence="1">
        <name>FAD</name>
        <dbReference type="ChEBI" id="CHEBI:57692"/>
    </cofactor>
</comment>
<accession>A0A8H7TYL7</accession>
<dbReference type="Gene3D" id="3.50.50.60">
    <property type="entry name" value="FAD/NAD(P)-binding domain"/>
    <property type="match status" value="1"/>
</dbReference>
<reference evidence="6" key="1">
    <citation type="submission" date="2020-11" db="EMBL/GenBank/DDBJ databases">
        <authorList>
            <person name="Koelle M."/>
            <person name="Horta M.A.C."/>
            <person name="Nowrousian M."/>
            <person name="Ohm R.A."/>
            <person name="Benz P."/>
            <person name="Pilgard A."/>
        </authorList>
    </citation>
    <scope>NUCLEOTIDE SEQUENCE</scope>
    <source>
        <strain evidence="6">FPRL280</strain>
    </source>
</reference>
<dbReference type="Gene3D" id="3.30.70.2450">
    <property type="match status" value="1"/>
</dbReference>
<dbReference type="InterPro" id="IPR002938">
    <property type="entry name" value="FAD-bd"/>
</dbReference>
<feature type="domain" description="FAD-binding" evidence="5">
    <location>
        <begin position="8"/>
        <end position="355"/>
    </location>
</feature>
<dbReference type="PANTHER" id="PTHR43004">
    <property type="entry name" value="TRK SYSTEM POTASSIUM UPTAKE PROTEIN"/>
    <property type="match status" value="1"/>
</dbReference>
<proteinExistence type="predicted"/>
<evidence type="ECO:0000256" key="4">
    <source>
        <dbReference type="ARBA" id="ARBA00023002"/>
    </source>
</evidence>
<reference evidence="6" key="2">
    <citation type="journal article" name="Front. Microbiol.">
        <title>Degradative Capacity of Two Strains of Rhodonia placenta: From Phenotype to Genotype.</title>
        <authorList>
            <person name="Kolle M."/>
            <person name="Horta M.A.C."/>
            <person name="Nowrousian M."/>
            <person name="Ohm R.A."/>
            <person name="Benz J.P."/>
            <person name="Pilgard A."/>
        </authorList>
    </citation>
    <scope>NUCLEOTIDE SEQUENCE</scope>
    <source>
        <strain evidence="6">FPRL280</strain>
    </source>
</reference>
<sequence>MSATQPLPVLITGAGPSGLVLALSLVQHGIQVRIIDRDQQFHIGQRGAGIQPRTLEAYNLLGVLPDIVSRGMELRPLRFYKLPGGVEPSKTFNMFPVEEPTPSTPYINTRVLGQAKAEQVLREYLATYGCHVERGTELRSFEQDTEHVVAHLVKRDGGEEVAETVVCHWLVGTDGARGIVRKHLGLTFLGEALAGQIVFGEIIVKGLTRDHWHCWGEFGSKMAILRPTEDDDIYNFIVSGNIDLEKIYEDYDTLVQTLKEISGRQDLIFGEIKSKSNNSPNVRMVNKFSEGRVFVAGDAAHVHSPAGGQGMNSSVQDALNLGWKLALVELGFASEFLLSTYTEERLPVISHMLKETTTLLHATRSAKVNGDVSQGWTRSHDMKMLGVNYRWSSILLDERHPQQTSGKEKPLIDAYGTNTSDGLHAGDRAPDAPGLAVVETGNVGAETTSLFRIFSSTRHTILVLSSDSDQITAVLGLAKKFPPRFVRTVVILPQDSSPLLAASGADVVCIDQGGHGYTGYSAGTEGATVAVVRPDGVVGALVGGATGLETYFRNVFSNVKA</sequence>
<dbReference type="Proteomes" id="UP000639403">
    <property type="component" value="Unassembled WGS sequence"/>
</dbReference>
<name>A0A8H7TYL7_9APHY</name>
<dbReference type="EMBL" id="JADOXO010000419">
    <property type="protein sequence ID" value="KAF9804694.1"/>
    <property type="molecule type" value="Genomic_DNA"/>
</dbReference>
<dbReference type="InterPro" id="IPR050641">
    <property type="entry name" value="RIFMO-like"/>
</dbReference>
<dbReference type="Gene3D" id="3.40.30.120">
    <property type="match status" value="1"/>
</dbReference>
<evidence type="ECO:0000259" key="5">
    <source>
        <dbReference type="Pfam" id="PF01494"/>
    </source>
</evidence>
<dbReference type="PANTHER" id="PTHR43004:SF19">
    <property type="entry name" value="BINDING MONOOXYGENASE, PUTATIVE (JCVI)-RELATED"/>
    <property type="match status" value="1"/>
</dbReference>
<evidence type="ECO:0000313" key="6">
    <source>
        <dbReference type="EMBL" id="KAF9804694.1"/>
    </source>
</evidence>
<evidence type="ECO:0000256" key="3">
    <source>
        <dbReference type="ARBA" id="ARBA00022827"/>
    </source>
</evidence>
<dbReference type="GO" id="GO:0071949">
    <property type="term" value="F:FAD binding"/>
    <property type="evidence" value="ECO:0007669"/>
    <property type="project" value="InterPro"/>
</dbReference>
<organism evidence="6 7">
    <name type="scientific">Rhodonia placenta</name>
    <dbReference type="NCBI Taxonomy" id="104341"/>
    <lineage>
        <taxon>Eukaryota</taxon>
        <taxon>Fungi</taxon>
        <taxon>Dikarya</taxon>
        <taxon>Basidiomycota</taxon>
        <taxon>Agaricomycotina</taxon>
        <taxon>Agaricomycetes</taxon>
        <taxon>Polyporales</taxon>
        <taxon>Adustoporiaceae</taxon>
        <taxon>Rhodonia</taxon>
    </lineage>
</organism>
<dbReference type="Pfam" id="PF01494">
    <property type="entry name" value="FAD_binding_3"/>
    <property type="match status" value="1"/>
</dbReference>